<evidence type="ECO:0000313" key="5">
    <source>
        <dbReference type="Proteomes" id="UP000248786"/>
    </source>
</evidence>
<evidence type="ECO:0000313" key="3">
    <source>
        <dbReference type="EMBL" id="RAL70394.1"/>
    </source>
</evidence>
<sequence length="44" mass="5100">MSLSLYFKPDTGVYFRRNRLLPQNPLLKTAEEIYSFLPLNPAAN</sequence>
<protein>
    <submittedName>
        <fullName evidence="1">Uncharacterized protein</fullName>
    </submittedName>
</protein>
<accession>A0A142VD02</accession>
<reference evidence="1 4" key="1">
    <citation type="submission" date="2015-03" db="EMBL/GenBank/DDBJ databases">
        <title>Genomic characterization of Dehalococcoides mccartyi strain 11a5, an unusal plasmid-containing chloroethene dechlorinator.</title>
        <authorList>
            <person name="Zhao S."/>
            <person name="Ding C."/>
            <person name="He J."/>
        </authorList>
    </citation>
    <scope>NUCLEOTIDE SEQUENCE [LARGE SCALE GENOMIC DNA]</scope>
    <source>
        <strain evidence="1 4">11a5</strain>
    </source>
</reference>
<reference evidence="5 6" key="2">
    <citation type="submission" date="2018-05" db="EMBL/GenBank/DDBJ databases">
        <title>Draft genome sequences of Dehalococcoides mccartyi strains RC and KS.</title>
        <authorList>
            <person name="Higgins S.A."/>
            <person name="Padilla-Crespo E."/>
            <person name="Loeffler F.E."/>
        </authorList>
    </citation>
    <scope>NUCLEOTIDE SEQUENCE [LARGE SCALE GENOMIC DNA]</scope>
    <source>
        <strain evidence="3 5">KS</strain>
        <strain evidence="2 6">RC</strain>
    </source>
</reference>
<dbReference type="AlphaFoldDB" id="A0A142VD02"/>
<dbReference type="Proteomes" id="UP000248786">
    <property type="component" value="Unassembled WGS sequence"/>
</dbReference>
<evidence type="ECO:0000313" key="1">
    <source>
        <dbReference type="EMBL" id="AMU87095.1"/>
    </source>
</evidence>
<evidence type="ECO:0000313" key="4">
    <source>
        <dbReference type="Proteomes" id="UP000076394"/>
    </source>
</evidence>
<gene>
    <name evidence="3" type="ORF">C1G86_1331</name>
    <name evidence="2" type="ORF">C1G87_1297</name>
    <name evidence="1" type="ORF">Dm11a5_1269</name>
</gene>
<dbReference type="Proteomes" id="UP000076394">
    <property type="component" value="Chromosome"/>
</dbReference>
<dbReference type="Proteomes" id="UP000249146">
    <property type="component" value="Unassembled WGS sequence"/>
</dbReference>
<proteinExistence type="predicted"/>
<name>A0A142VD02_9CHLR</name>
<organism evidence="1 4">
    <name type="scientific">Dehalococcoides mccartyi</name>
    <dbReference type="NCBI Taxonomy" id="61435"/>
    <lineage>
        <taxon>Bacteria</taxon>
        <taxon>Bacillati</taxon>
        <taxon>Chloroflexota</taxon>
        <taxon>Dehalococcoidia</taxon>
        <taxon>Dehalococcoidales</taxon>
        <taxon>Dehalococcoidaceae</taxon>
        <taxon>Dehalococcoides</taxon>
    </lineage>
</organism>
<evidence type="ECO:0000313" key="6">
    <source>
        <dbReference type="Proteomes" id="UP000249146"/>
    </source>
</evidence>
<evidence type="ECO:0000313" key="2">
    <source>
        <dbReference type="EMBL" id="RAL69075.1"/>
    </source>
</evidence>
<dbReference type="EMBL" id="CP011127">
    <property type="protein sequence ID" value="AMU87095.1"/>
    <property type="molecule type" value="Genomic_DNA"/>
</dbReference>
<dbReference type="EMBL" id="QGLC01000012">
    <property type="protein sequence ID" value="RAL69075.1"/>
    <property type="molecule type" value="Genomic_DNA"/>
</dbReference>
<dbReference type="EMBL" id="QGLD01000011">
    <property type="protein sequence ID" value="RAL70394.1"/>
    <property type="molecule type" value="Genomic_DNA"/>
</dbReference>